<dbReference type="InterPro" id="IPR008756">
    <property type="entry name" value="Peptidase_M56"/>
</dbReference>
<feature type="transmembrane region" description="Helical" evidence="2">
    <location>
        <begin position="99"/>
        <end position="118"/>
    </location>
</feature>
<comment type="caution">
    <text evidence="4">The sequence shown here is derived from an EMBL/GenBank/DDBJ whole genome shotgun (WGS) entry which is preliminary data.</text>
</comment>
<evidence type="ECO:0000313" key="4">
    <source>
        <dbReference type="EMBL" id="RNF85919.1"/>
    </source>
</evidence>
<dbReference type="AlphaFoldDB" id="A0A3M8SX86"/>
<feature type="compositionally biased region" description="Low complexity" evidence="1">
    <location>
        <begin position="554"/>
        <end position="570"/>
    </location>
</feature>
<dbReference type="RefSeq" id="WP_123086041.1">
    <property type="nucleotide sequence ID" value="NZ_RIBS01000001.1"/>
</dbReference>
<organism evidence="4 5">
    <name type="scientific">Montanilutibacter psychrotolerans</name>
    <dbReference type="NCBI Taxonomy" id="1327343"/>
    <lineage>
        <taxon>Bacteria</taxon>
        <taxon>Pseudomonadati</taxon>
        <taxon>Pseudomonadota</taxon>
        <taxon>Gammaproteobacteria</taxon>
        <taxon>Lysobacterales</taxon>
        <taxon>Lysobacteraceae</taxon>
        <taxon>Montanilutibacter</taxon>
    </lineage>
</organism>
<dbReference type="EMBL" id="RIBS01000001">
    <property type="protein sequence ID" value="RNF85919.1"/>
    <property type="molecule type" value="Genomic_DNA"/>
</dbReference>
<dbReference type="PANTHER" id="PTHR34978:SF3">
    <property type="entry name" value="SLR0241 PROTEIN"/>
    <property type="match status" value="1"/>
</dbReference>
<evidence type="ECO:0000256" key="1">
    <source>
        <dbReference type="SAM" id="MobiDB-lite"/>
    </source>
</evidence>
<dbReference type="OrthoDB" id="1628901at2"/>
<proteinExistence type="predicted"/>
<keyword evidence="2" id="KW-0812">Transmembrane</keyword>
<reference evidence="4 5" key="1">
    <citation type="submission" date="2018-11" db="EMBL/GenBank/DDBJ databases">
        <title>Lysobacter cryohumiis sp. nov., isolated from soil in the Tianshan Mountains, Xinjiang, China.</title>
        <authorList>
            <person name="Luo Y."/>
            <person name="Sheng H."/>
        </authorList>
    </citation>
    <scope>NUCLEOTIDE SEQUENCE [LARGE SCALE GENOMIC DNA]</scope>
    <source>
        <strain evidence="4 5">ZS60</strain>
    </source>
</reference>
<feature type="transmembrane region" description="Helical" evidence="2">
    <location>
        <begin position="278"/>
        <end position="300"/>
    </location>
</feature>
<evidence type="ECO:0000256" key="2">
    <source>
        <dbReference type="SAM" id="Phobius"/>
    </source>
</evidence>
<protein>
    <recommendedName>
        <fullName evidence="3">Peptidase M56 domain-containing protein</fullName>
    </recommendedName>
</protein>
<sequence>MAHDPWLDGWLGALMQGVWETTLASSAAIVLVLALRRPLRRRFGAVSAYLLWTAVPAAMLAVLLPATSVVVPAPQPMPAIATVVSAVPALTTAAAIDPVVPMALLWLCGGLALAMLLGHQQRRFVRALGELQPLRPEGWRAQANAGLPAAIGVLRPRIVLPSDFDTRYAADEQVLIRAHERTHIRSGDLAFNAVLAALRCLYWFNPLLHYAARCFRHDQELACDQRVMARHPQSRRAYGEAMLKTHLAAQSLPLGCHWGYGHPLKERIEMIRQPVPGALRWFGGATIAMTLVLGGGVAAWSAQPQRVVPGARVAPEGTVQARISMQVDGSPAQTSTVLARIGEPFSVRTDSHGSRWEMQAKATPRGDGSIRFESSLMRDGKVVATPQLVVRDGQNAAIRIGQRGDGEGASADLALEVLLSTDAILPPVASAPLPPQPPIAPTPLPNTPALVALPVPPPAPLVSTVPPMPAAPIAPPVPPASPAPTAPPVPAAPSAPPSPDGALVRGVSRHGVTKPVEVAVDTVVDARVEPAVDARALVAPVVVVTPRPAVAPARPLTSTHATPATAPQPAVGEVRRQVVQREVVRTVDAQPAERVVVQRPVGR</sequence>
<dbReference type="Proteomes" id="UP000267049">
    <property type="component" value="Unassembled WGS sequence"/>
</dbReference>
<evidence type="ECO:0000259" key="3">
    <source>
        <dbReference type="Pfam" id="PF05569"/>
    </source>
</evidence>
<feature type="transmembrane region" description="Helical" evidence="2">
    <location>
        <begin position="13"/>
        <end position="35"/>
    </location>
</feature>
<feature type="domain" description="Peptidase M56" evidence="3">
    <location>
        <begin position="18"/>
        <end position="271"/>
    </location>
</feature>
<feature type="region of interest" description="Disordered" evidence="1">
    <location>
        <begin position="349"/>
        <end position="369"/>
    </location>
</feature>
<dbReference type="CDD" id="cd07341">
    <property type="entry name" value="M56_BlaR1_MecR1_like"/>
    <property type="match status" value="1"/>
</dbReference>
<feature type="compositionally biased region" description="Pro residues" evidence="1">
    <location>
        <begin position="478"/>
        <end position="499"/>
    </location>
</feature>
<name>A0A3M8SX86_9GAMM</name>
<keyword evidence="5" id="KW-1185">Reference proteome</keyword>
<feature type="region of interest" description="Disordered" evidence="1">
    <location>
        <begin position="478"/>
        <end position="505"/>
    </location>
</feature>
<feature type="region of interest" description="Disordered" evidence="1">
    <location>
        <begin position="554"/>
        <end position="573"/>
    </location>
</feature>
<dbReference type="InterPro" id="IPR052173">
    <property type="entry name" value="Beta-lactam_resp_regulator"/>
</dbReference>
<dbReference type="PANTHER" id="PTHR34978">
    <property type="entry name" value="POSSIBLE SENSOR-TRANSDUCER PROTEIN BLAR"/>
    <property type="match status" value="1"/>
</dbReference>
<gene>
    <name evidence="4" type="ORF">EER27_00285</name>
</gene>
<keyword evidence="2" id="KW-0472">Membrane</keyword>
<evidence type="ECO:0000313" key="5">
    <source>
        <dbReference type="Proteomes" id="UP000267049"/>
    </source>
</evidence>
<dbReference type="Pfam" id="PF05569">
    <property type="entry name" value="Peptidase_M56"/>
    <property type="match status" value="1"/>
</dbReference>
<keyword evidence="2" id="KW-1133">Transmembrane helix</keyword>
<feature type="transmembrane region" description="Helical" evidence="2">
    <location>
        <begin position="47"/>
        <end position="67"/>
    </location>
</feature>
<accession>A0A3M8SX86</accession>